<dbReference type="AlphaFoldDB" id="A0A0C2WQQ9"/>
<dbReference type="Proteomes" id="UP000054097">
    <property type="component" value="Unassembled WGS sequence"/>
</dbReference>
<reference evidence="2" key="2">
    <citation type="submission" date="2015-01" db="EMBL/GenBank/DDBJ databases">
        <title>Evolutionary Origins and Diversification of the Mycorrhizal Mutualists.</title>
        <authorList>
            <consortium name="DOE Joint Genome Institute"/>
            <consortium name="Mycorrhizal Genomics Consortium"/>
            <person name="Kohler A."/>
            <person name="Kuo A."/>
            <person name="Nagy L.G."/>
            <person name="Floudas D."/>
            <person name="Copeland A."/>
            <person name="Barry K.W."/>
            <person name="Cichocki N."/>
            <person name="Veneault-Fourrey C."/>
            <person name="LaButti K."/>
            <person name="Lindquist E.A."/>
            <person name="Lipzen A."/>
            <person name="Lundell T."/>
            <person name="Morin E."/>
            <person name="Murat C."/>
            <person name="Riley R."/>
            <person name="Ohm R."/>
            <person name="Sun H."/>
            <person name="Tunlid A."/>
            <person name="Henrissat B."/>
            <person name="Grigoriev I.V."/>
            <person name="Hibbett D.S."/>
            <person name="Martin F."/>
        </authorList>
    </citation>
    <scope>NUCLEOTIDE SEQUENCE [LARGE SCALE GENOMIC DNA]</scope>
    <source>
        <strain evidence="2">MAFF 305830</strain>
    </source>
</reference>
<evidence type="ECO:0000313" key="2">
    <source>
        <dbReference type="Proteomes" id="UP000054097"/>
    </source>
</evidence>
<gene>
    <name evidence="1" type="ORF">M408DRAFT_168296</name>
</gene>
<protein>
    <submittedName>
        <fullName evidence="1">Uncharacterized protein</fullName>
    </submittedName>
</protein>
<sequence length="227" mass="26769">ERWEEQERFRIEHEEEQFTEEDYDDIVALAYNLKHGHSRKALEDLAKMRGLSSPYVMKRKLDRLSNLVEEPYDCCIASCMAFTGPYKDLIKCKICEEPRYDNRGKPRNVFRYLPLIPRLQAFFTSDRIMDMLQYRQELGPYEGTMRDVFDSEHFRELLDTTIKVDGVEYPHKIGESEWDIFVGFTFDGVSLWRGLGSIKARASTTCWPSAVIIYSFNPTLRTRLEHV</sequence>
<organism evidence="1 2">
    <name type="scientific">Serendipita vermifera MAFF 305830</name>
    <dbReference type="NCBI Taxonomy" id="933852"/>
    <lineage>
        <taxon>Eukaryota</taxon>
        <taxon>Fungi</taxon>
        <taxon>Dikarya</taxon>
        <taxon>Basidiomycota</taxon>
        <taxon>Agaricomycotina</taxon>
        <taxon>Agaricomycetes</taxon>
        <taxon>Sebacinales</taxon>
        <taxon>Serendipitaceae</taxon>
        <taxon>Serendipita</taxon>
    </lineage>
</organism>
<dbReference type="HOGENOM" id="CLU_007337_2_0_1"/>
<proteinExistence type="predicted"/>
<dbReference type="STRING" id="933852.A0A0C2WQQ9"/>
<feature type="non-terminal residue" evidence="1">
    <location>
        <position position="1"/>
    </location>
</feature>
<dbReference type="OrthoDB" id="3257409at2759"/>
<accession>A0A0C2WQQ9</accession>
<keyword evidence="2" id="KW-1185">Reference proteome</keyword>
<dbReference type="EMBL" id="KN824498">
    <property type="protein sequence ID" value="KIM19972.1"/>
    <property type="molecule type" value="Genomic_DNA"/>
</dbReference>
<evidence type="ECO:0000313" key="1">
    <source>
        <dbReference type="EMBL" id="KIM19972.1"/>
    </source>
</evidence>
<name>A0A0C2WQQ9_SERVB</name>
<feature type="non-terminal residue" evidence="1">
    <location>
        <position position="227"/>
    </location>
</feature>
<reference evidence="1 2" key="1">
    <citation type="submission" date="2014-04" db="EMBL/GenBank/DDBJ databases">
        <authorList>
            <consortium name="DOE Joint Genome Institute"/>
            <person name="Kuo A."/>
            <person name="Zuccaro A."/>
            <person name="Kohler A."/>
            <person name="Nagy L.G."/>
            <person name="Floudas D."/>
            <person name="Copeland A."/>
            <person name="Barry K.W."/>
            <person name="Cichocki N."/>
            <person name="Veneault-Fourrey C."/>
            <person name="LaButti K."/>
            <person name="Lindquist E.A."/>
            <person name="Lipzen A."/>
            <person name="Lundell T."/>
            <person name="Morin E."/>
            <person name="Murat C."/>
            <person name="Sun H."/>
            <person name="Tunlid A."/>
            <person name="Henrissat B."/>
            <person name="Grigoriev I.V."/>
            <person name="Hibbett D.S."/>
            <person name="Martin F."/>
            <person name="Nordberg H.P."/>
            <person name="Cantor M.N."/>
            <person name="Hua S.X."/>
        </authorList>
    </citation>
    <scope>NUCLEOTIDE SEQUENCE [LARGE SCALE GENOMIC DNA]</scope>
    <source>
        <strain evidence="1 2">MAFF 305830</strain>
    </source>
</reference>